<dbReference type="OrthoDB" id="9813056at2"/>
<dbReference type="PRINTS" id="PR00039">
    <property type="entry name" value="HTHLYSR"/>
</dbReference>
<keyword evidence="7" id="KW-1185">Reference proteome</keyword>
<evidence type="ECO:0000256" key="2">
    <source>
        <dbReference type="ARBA" id="ARBA00023015"/>
    </source>
</evidence>
<comment type="similarity">
    <text evidence="1">Belongs to the LysR transcriptional regulatory family.</text>
</comment>
<dbReference type="GO" id="GO:0006351">
    <property type="term" value="P:DNA-templated transcription"/>
    <property type="evidence" value="ECO:0007669"/>
    <property type="project" value="TreeGrafter"/>
</dbReference>
<reference evidence="6 7" key="1">
    <citation type="submission" date="2016-11" db="EMBL/GenBank/DDBJ databases">
        <authorList>
            <person name="Jaros S."/>
            <person name="Januszkiewicz K."/>
            <person name="Wedrychowicz H."/>
        </authorList>
    </citation>
    <scope>NUCLEOTIDE SEQUENCE [LARGE SCALE GENOMIC DNA]</scope>
    <source>
        <strain evidence="6 7">DSM 22153</strain>
    </source>
</reference>
<dbReference type="GO" id="GO:0003700">
    <property type="term" value="F:DNA-binding transcription factor activity"/>
    <property type="evidence" value="ECO:0007669"/>
    <property type="project" value="InterPro"/>
</dbReference>
<dbReference type="InterPro" id="IPR036388">
    <property type="entry name" value="WH-like_DNA-bd_sf"/>
</dbReference>
<dbReference type="STRING" id="735517.SAMN05444272_3975"/>
<dbReference type="GO" id="GO:0043565">
    <property type="term" value="F:sequence-specific DNA binding"/>
    <property type="evidence" value="ECO:0007669"/>
    <property type="project" value="TreeGrafter"/>
</dbReference>
<keyword evidence="2" id="KW-0805">Transcription regulation</keyword>
<dbReference type="Gene3D" id="1.10.10.10">
    <property type="entry name" value="Winged helix-like DNA-binding domain superfamily/Winged helix DNA-binding domain"/>
    <property type="match status" value="1"/>
</dbReference>
<dbReference type="FunFam" id="3.40.190.290:FF:000012">
    <property type="entry name" value="Transcriptional regulator, LysR family"/>
    <property type="match status" value="1"/>
</dbReference>
<dbReference type="Proteomes" id="UP000186002">
    <property type="component" value="Unassembled WGS sequence"/>
</dbReference>
<evidence type="ECO:0000256" key="3">
    <source>
        <dbReference type="ARBA" id="ARBA00023125"/>
    </source>
</evidence>
<dbReference type="PANTHER" id="PTHR30537:SF1">
    <property type="entry name" value="HTH-TYPE TRANSCRIPTIONAL REGULATOR PGRR"/>
    <property type="match status" value="1"/>
</dbReference>
<dbReference type="Gene3D" id="3.40.190.290">
    <property type="match status" value="1"/>
</dbReference>
<evidence type="ECO:0000256" key="4">
    <source>
        <dbReference type="ARBA" id="ARBA00023163"/>
    </source>
</evidence>
<evidence type="ECO:0000313" key="7">
    <source>
        <dbReference type="Proteomes" id="UP000186002"/>
    </source>
</evidence>
<dbReference type="InterPro" id="IPR058163">
    <property type="entry name" value="LysR-type_TF_proteobact-type"/>
</dbReference>
<dbReference type="Pfam" id="PF00126">
    <property type="entry name" value="HTH_1"/>
    <property type="match status" value="1"/>
</dbReference>
<sequence>MARDELSELRAFVVVASESSFTRAAAQLGVSPSALSHTVRALEERLGLRLLARTTRSVATTEAGERLFRSLSGHFEQIRIEVDALSELRDKPSGTIRINSGVHAAETILRPHLKRFLPDYPDVRVEVSVNDGFIDIVGEHFDAGVRLGESISKDMVAVRIGPDWRFLVVGSPAYFTGRTPPEHPGELTGHQCVNLRLNSAGGLYAWEFEKDGRELEVRVSGQLTYDSIFPVLHAALDGHGLAFVPEDLACPYLKTGQLVAVLQPFCPLIQGYHLYYPNRRLASPAFARYVDTLRVRA</sequence>
<dbReference type="PANTHER" id="PTHR30537">
    <property type="entry name" value="HTH-TYPE TRANSCRIPTIONAL REGULATOR"/>
    <property type="match status" value="1"/>
</dbReference>
<keyword evidence="3" id="KW-0238">DNA-binding</keyword>
<dbReference type="InterPro" id="IPR000847">
    <property type="entry name" value="LysR_HTH_N"/>
</dbReference>
<proteinExistence type="inferred from homology"/>
<keyword evidence="4" id="KW-0804">Transcription</keyword>
<protein>
    <submittedName>
        <fullName evidence="6">Transcriptional regulator, LysR family</fullName>
    </submittedName>
</protein>
<dbReference type="InterPro" id="IPR005119">
    <property type="entry name" value="LysR_subst-bd"/>
</dbReference>
<gene>
    <name evidence="6" type="ORF">SAMN05444272_3975</name>
</gene>
<dbReference type="InterPro" id="IPR036390">
    <property type="entry name" value="WH_DNA-bd_sf"/>
</dbReference>
<evidence type="ECO:0000259" key="5">
    <source>
        <dbReference type="PROSITE" id="PS50931"/>
    </source>
</evidence>
<organism evidence="6 7">
    <name type="scientific">Roseibium suaedae</name>
    <dbReference type="NCBI Taxonomy" id="735517"/>
    <lineage>
        <taxon>Bacteria</taxon>
        <taxon>Pseudomonadati</taxon>
        <taxon>Pseudomonadota</taxon>
        <taxon>Alphaproteobacteria</taxon>
        <taxon>Hyphomicrobiales</taxon>
        <taxon>Stappiaceae</taxon>
        <taxon>Roseibium</taxon>
    </lineage>
</organism>
<accession>A0A1M7NU20</accession>
<dbReference type="PROSITE" id="PS50931">
    <property type="entry name" value="HTH_LYSR"/>
    <property type="match status" value="1"/>
</dbReference>
<evidence type="ECO:0000313" key="6">
    <source>
        <dbReference type="EMBL" id="SHN07535.1"/>
    </source>
</evidence>
<dbReference type="Pfam" id="PF03466">
    <property type="entry name" value="LysR_substrate"/>
    <property type="match status" value="1"/>
</dbReference>
<dbReference type="FunFam" id="1.10.10.10:FF:000001">
    <property type="entry name" value="LysR family transcriptional regulator"/>
    <property type="match status" value="1"/>
</dbReference>
<dbReference type="AlphaFoldDB" id="A0A1M7NU20"/>
<evidence type="ECO:0000256" key="1">
    <source>
        <dbReference type="ARBA" id="ARBA00009437"/>
    </source>
</evidence>
<dbReference type="RefSeq" id="WP_073015090.1">
    <property type="nucleotide sequence ID" value="NZ_FRBW01000005.1"/>
</dbReference>
<feature type="domain" description="HTH lysR-type" evidence="5">
    <location>
        <begin position="4"/>
        <end position="61"/>
    </location>
</feature>
<dbReference type="CDD" id="cd08474">
    <property type="entry name" value="PBP2_CrgA_like_5"/>
    <property type="match status" value="1"/>
</dbReference>
<dbReference type="SUPFAM" id="SSF46785">
    <property type="entry name" value="Winged helix' DNA-binding domain"/>
    <property type="match status" value="1"/>
</dbReference>
<dbReference type="SUPFAM" id="SSF53850">
    <property type="entry name" value="Periplasmic binding protein-like II"/>
    <property type="match status" value="1"/>
</dbReference>
<name>A0A1M7NU20_9HYPH</name>
<dbReference type="EMBL" id="FRBW01000005">
    <property type="protein sequence ID" value="SHN07535.1"/>
    <property type="molecule type" value="Genomic_DNA"/>
</dbReference>